<keyword evidence="1" id="KW-1133">Transmembrane helix</keyword>
<dbReference type="AlphaFoldDB" id="A0A1I7S7Z8"/>
<feature type="transmembrane region" description="Helical" evidence="1">
    <location>
        <begin position="32"/>
        <end position="51"/>
    </location>
</feature>
<keyword evidence="1" id="KW-0812">Transmembrane</keyword>
<accession>A0A1I7S7Z8</accession>
<keyword evidence="1" id="KW-0472">Membrane</keyword>
<dbReference type="Proteomes" id="UP000095284">
    <property type="component" value="Unplaced"/>
</dbReference>
<name>A0A1I7S7Z8_BURXY</name>
<evidence type="ECO:0000313" key="3">
    <source>
        <dbReference type="WBParaSite" id="BXY_0914100.1"/>
    </source>
</evidence>
<evidence type="ECO:0000256" key="1">
    <source>
        <dbReference type="SAM" id="Phobius"/>
    </source>
</evidence>
<protein>
    <submittedName>
        <fullName evidence="3">Ovule protein</fullName>
    </submittedName>
</protein>
<organism evidence="2 3">
    <name type="scientific">Bursaphelenchus xylophilus</name>
    <name type="common">Pinewood nematode worm</name>
    <name type="synonym">Aphelenchoides xylophilus</name>
    <dbReference type="NCBI Taxonomy" id="6326"/>
    <lineage>
        <taxon>Eukaryota</taxon>
        <taxon>Metazoa</taxon>
        <taxon>Ecdysozoa</taxon>
        <taxon>Nematoda</taxon>
        <taxon>Chromadorea</taxon>
        <taxon>Rhabditida</taxon>
        <taxon>Tylenchina</taxon>
        <taxon>Tylenchomorpha</taxon>
        <taxon>Aphelenchoidea</taxon>
        <taxon>Aphelenchoididae</taxon>
        <taxon>Bursaphelenchus</taxon>
    </lineage>
</organism>
<proteinExistence type="predicted"/>
<sequence>MAAPRVRGKPTRVSGEGWLSFLTDPKKRQDSLIELFHLLLAILLFVFFVVVGHKSGFINWFPPHLRVVIFVQPIILCMYKNGTFPLECH</sequence>
<reference evidence="3" key="1">
    <citation type="submission" date="2016-11" db="UniProtKB">
        <authorList>
            <consortium name="WormBaseParasite"/>
        </authorList>
    </citation>
    <scope>IDENTIFICATION</scope>
</reference>
<evidence type="ECO:0000313" key="2">
    <source>
        <dbReference type="Proteomes" id="UP000095284"/>
    </source>
</evidence>
<dbReference type="WBParaSite" id="BXY_0914100.1">
    <property type="protein sequence ID" value="BXY_0914100.1"/>
    <property type="gene ID" value="BXY_0914100"/>
</dbReference>